<dbReference type="Gene3D" id="2.160.10.10">
    <property type="entry name" value="Hexapeptide repeat proteins"/>
    <property type="match status" value="1"/>
</dbReference>
<proteinExistence type="predicted"/>
<organism evidence="1 2">
    <name type="scientific">Abyssobacteria bacterium (strain SURF_5)</name>
    <dbReference type="NCBI Taxonomy" id="2093360"/>
    <lineage>
        <taxon>Bacteria</taxon>
        <taxon>Pseudomonadati</taxon>
        <taxon>Candidatus Hydrogenedentota</taxon>
        <taxon>Candidatus Abyssobacteria</taxon>
    </lineage>
</organism>
<gene>
    <name evidence="1" type="ORF">C4520_19895</name>
</gene>
<name>A0A3A4N0F9_ABYX5</name>
<dbReference type="Pfam" id="PF00132">
    <property type="entry name" value="Hexapep"/>
    <property type="match status" value="2"/>
</dbReference>
<accession>A0A3A4N0F9</accession>
<dbReference type="PANTHER" id="PTHR13061:SF29">
    <property type="entry name" value="GAMMA CARBONIC ANHYDRASE-LIKE 1, MITOCHONDRIAL-RELATED"/>
    <property type="match status" value="1"/>
</dbReference>
<dbReference type="Proteomes" id="UP000265882">
    <property type="component" value="Unassembled WGS sequence"/>
</dbReference>
<dbReference type="InterPro" id="IPR001451">
    <property type="entry name" value="Hexapep"/>
</dbReference>
<dbReference type="AlphaFoldDB" id="A0A3A4N0F9"/>
<dbReference type="InterPro" id="IPR011004">
    <property type="entry name" value="Trimer_LpxA-like_sf"/>
</dbReference>
<comment type="caution">
    <text evidence="1">The sequence shown here is derived from an EMBL/GenBank/DDBJ whole genome shotgun (WGS) entry which is preliminary data.</text>
</comment>
<dbReference type="SUPFAM" id="SSF51161">
    <property type="entry name" value="Trimeric LpxA-like enzymes"/>
    <property type="match status" value="1"/>
</dbReference>
<reference evidence="1 2" key="1">
    <citation type="journal article" date="2017" name="ISME J.">
        <title>Energy and carbon metabolisms in a deep terrestrial subsurface fluid microbial community.</title>
        <authorList>
            <person name="Momper L."/>
            <person name="Jungbluth S.P."/>
            <person name="Lee M.D."/>
            <person name="Amend J.P."/>
        </authorList>
    </citation>
    <scope>NUCLEOTIDE SEQUENCE [LARGE SCALE GENOMIC DNA]</scope>
    <source>
        <strain evidence="1">SURF_5</strain>
    </source>
</reference>
<dbReference type="PANTHER" id="PTHR13061">
    <property type="entry name" value="DYNACTIN SUBUNIT P25"/>
    <property type="match status" value="1"/>
</dbReference>
<sequence length="178" mass="19340">MPLYKFEGKTPLVGEGSYVHPEASIIGGVIIGKNCFIGPGARLRGDWCNIDVGDGSNVQDNCIIHARPDFTVRLGPNSHIGHGSILHGCILHEHVLVGMNAVIQDNAEIGDDCIIGSGCVIRPGMIVPARKVVMGVPGKIMGDVTPEQEQLWTFATQLYQTLPRRYTETAMRKSDTEY</sequence>
<protein>
    <submittedName>
        <fullName evidence="1">Gamma carbonic anhydrase family protein</fullName>
    </submittedName>
</protein>
<evidence type="ECO:0000313" key="2">
    <source>
        <dbReference type="Proteomes" id="UP000265882"/>
    </source>
</evidence>
<evidence type="ECO:0000313" key="1">
    <source>
        <dbReference type="EMBL" id="RJP15637.1"/>
    </source>
</evidence>
<dbReference type="InterPro" id="IPR050484">
    <property type="entry name" value="Transf_Hexapept/Carb_Anhydrase"/>
</dbReference>
<dbReference type="EMBL" id="QZKU01000132">
    <property type="protein sequence ID" value="RJP15637.1"/>
    <property type="molecule type" value="Genomic_DNA"/>
</dbReference>